<evidence type="ECO:0000256" key="8">
    <source>
        <dbReference type="ARBA" id="ARBA00049473"/>
    </source>
</evidence>
<dbReference type="InterPro" id="IPR020826">
    <property type="entry name" value="Transketolase_BS"/>
</dbReference>
<keyword evidence="7" id="KW-0786">Thiamine pyrophosphate</keyword>
<name>A0ABV9K7Z4_9PORP</name>
<comment type="catalytic activity">
    <reaction evidence="8">
        <text>D-sedoheptulose 7-phosphate + D-glyceraldehyde 3-phosphate = aldehydo-D-ribose 5-phosphate + D-xylulose 5-phosphate</text>
        <dbReference type="Rhea" id="RHEA:10508"/>
        <dbReference type="ChEBI" id="CHEBI:57483"/>
        <dbReference type="ChEBI" id="CHEBI:57737"/>
        <dbReference type="ChEBI" id="CHEBI:58273"/>
        <dbReference type="ChEBI" id="CHEBI:59776"/>
        <dbReference type="EC" id="2.2.1.1"/>
    </reaction>
</comment>
<comment type="cofactor">
    <cofactor evidence="2">
        <name>thiamine diphosphate</name>
        <dbReference type="ChEBI" id="CHEBI:58937"/>
    </cofactor>
</comment>
<dbReference type="GO" id="GO:0016740">
    <property type="term" value="F:transferase activity"/>
    <property type="evidence" value="ECO:0007669"/>
    <property type="project" value="UniProtKB-KW"/>
</dbReference>
<keyword evidence="6" id="KW-0460">Magnesium</keyword>
<feature type="transmembrane region" description="Helical" evidence="9">
    <location>
        <begin position="413"/>
        <end position="438"/>
    </location>
</feature>
<dbReference type="SMART" id="SM00861">
    <property type="entry name" value="Transket_pyr"/>
    <property type="match status" value="1"/>
</dbReference>
<dbReference type="Gene3D" id="3.40.50.920">
    <property type="match status" value="1"/>
</dbReference>
<dbReference type="PANTHER" id="PTHR43522">
    <property type="entry name" value="TRANSKETOLASE"/>
    <property type="match status" value="1"/>
</dbReference>
<evidence type="ECO:0000256" key="1">
    <source>
        <dbReference type="ARBA" id="ARBA00001946"/>
    </source>
</evidence>
<evidence type="ECO:0000313" key="11">
    <source>
        <dbReference type="EMBL" id="MFC4666315.1"/>
    </source>
</evidence>
<keyword evidence="5" id="KW-0479">Metal-binding</keyword>
<dbReference type="Gene3D" id="3.40.50.970">
    <property type="match status" value="2"/>
</dbReference>
<dbReference type="CDD" id="cd07033">
    <property type="entry name" value="TPP_PYR_DXS_TK_like"/>
    <property type="match status" value="1"/>
</dbReference>
<organism evidence="11 12">
    <name type="scientific">Falsiporphyromonas endometrii</name>
    <dbReference type="NCBI Taxonomy" id="1387297"/>
    <lineage>
        <taxon>Bacteria</taxon>
        <taxon>Pseudomonadati</taxon>
        <taxon>Bacteroidota</taxon>
        <taxon>Bacteroidia</taxon>
        <taxon>Bacteroidales</taxon>
        <taxon>Porphyromonadaceae</taxon>
        <taxon>Falsiporphyromonas</taxon>
    </lineage>
</organism>
<evidence type="ECO:0000256" key="2">
    <source>
        <dbReference type="ARBA" id="ARBA00001964"/>
    </source>
</evidence>
<dbReference type="PROSITE" id="PS00802">
    <property type="entry name" value="TRANSKETOLASE_2"/>
    <property type="match status" value="1"/>
</dbReference>
<dbReference type="InterPro" id="IPR005475">
    <property type="entry name" value="Transketolase-like_Pyr-bd"/>
</dbReference>
<dbReference type="InterPro" id="IPR029061">
    <property type="entry name" value="THDP-binding"/>
</dbReference>
<dbReference type="Pfam" id="PF22613">
    <property type="entry name" value="Transketolase_C_1"/>
    <property type="match status" value="1"/>
</dbReference>
<keyword evidence="9" id="KW-1133">Transmembrane helix</keyword>
<accession>A0ABV9K7Z4</accession>
<keyword evidence="4 11" id="KW-0808">Transferase</keyword>
<evidence type="ECO:0000256" key="4">
    <source>
        <dbReference type="ARBA" id="ARBA00022679"/>
    </source>
</evidence>
<keyword evidence="9" id="KW-0812">Transmembrane</keyword>
<evidence type="ECO:0000256" key="6">
    <source>
        <dbReference type="ARBA" id="ARBA00022842"/>
    </source>
</evidence>
<evidence type="ECO:0000259" key="10">
    <source>
        <dbReference type="SMART" id="SM00861"/>
    </source>
</evidence>
<dbReference type="Proteomes" id="UP001596020">
    <property type="component" value="Unassembled WGS sequence"/>
</dbReference>
<comment type="caution">
    <text evidence="11">The sequence shown here is derived from an EMBL/GenBank/DDBJ whole genome shotgun (WGS) entry which is preliminary data.</text>
</comment>
<proteinExistence type="inferred from homology"/>
<dbReference type="Pfam" id="PF02779">
    <property type="entry name" value="Transket_pyr"/>
    <property type="match status" value="1"/>
</dbReference>
<dbReference type="InterPro" id="IPR033247">
    <property type="entry name" value="Transketolase_fam"/>
</dbReference>
<dbReference type="Pfam" id="PF00456">
    <property type="entry name" value="Transketolase_N"/>
    <property type="match status" value="1"/>
</dbReference>
<evidence type="ECO:0000256" key="9">
    <source>
        <dbReference type="SAM" id="Phobius"/>
    </source>
</evidence>
<dbReference type="PANTHER" id="PTHR43522:SF2">
    <property type="entry name" value="TRANSKETOLASE 1-RELATED"/>
    <property type="match status" value="1"/>
</dbReference>
<dbReference type="RefSeq" id="WP_380079263.1">
    <property type="nucleotide sequence ID" value="NZ_JBHSGO010000191.1"/>
</dbReference>
<evidence type="ECO:0000256" key="5">
    <source>
        <dbReference type="ARBA" id="ARBA00022723"/>
    </source>
</evidence>
<dbReference type="CDD" id="cd02012">
    <property type="entry name" value="TPP_TK"/>
    <property type="match status" value="1"/>
</dbReference>
<reference evidence="12" key="1">
    <citation type="journal article" date="2019" name="Int. J. Syst. Evol. Microbiol.">
        <title>The Global Catalogue of Microorganisms (GCM) 10K type strain sequencing project: providing services to taxonomists for standard genome sequencing and annotation.</title>
        <authorList>
            <consortium name="The Broad Institute Genomics Platform"/>
            <consortium name="The Broad Institute Genome Sequencing Center for Infectious Disease"/>
            <person name="Wu L."/>
            <person name="Ma J."/>
        </authorList>
    </citation>
    <scope>NUCLEOTIDE SEQUENCE [LARGE SCALE GENOMIC DNA]</scope>
    <source>
        <strain evidence="12">CGMCC 4.7357</strain>
    </source>
</reference>
<evidence type="ECO:0000256" key="7">
    <source>
        <dbReference type="ARBA" id="ARBA00023052"/>
    </source>
</evidence>
<keyword evidence="9" id="KW-0472">Membrane</keyword>
<dbReference type="EC" id="2.2.1.-" evidence="11"/>
<dbReference type="EMBL" id="JBHSGO010000191">
    <property type="protein sequence ID" value="MFC4666315.1"/>
    <property type="molecule type" value="Genomic_DNA"/>
</dbReference>
<dbReference type="InterPro" id="IPR055152">
    <property type="entry name" value="Transketolase-like_C_2"/>
</dbReference>
<keyword evidence="12" id="KW-1185">Reference proteome</keyword>
<comment type="similarity">
    <text evidence="3">Belongs to the transketolase family.</text>
</comment>
<dbReference type="SUPFAM" id="SSF52518">
    <property type="entry name" value="Thiamin diphosphate-binding fold (THDP-binding)"/>
    <property type="match status" value="2"/>
</dbReference>
<gene>
    <name evidence="11" type="ORF">ACFO3G_06860</name>
</gene>
<feature type="domain" description="Transketolase-like pyrimidine-binding" evidence="10">
    <location>
        <begin position="353"/>
        <end position="535"/>
    </location>
</feature>
<dbReference type="InterPro" id="IPR009014">
    <property type="entry name" value="Transketo_C/PFOR_II"/>
</dbReference>
<protein>
    <submittedName>
        <fullName evidence="11">Transketolase family protein</fullName>
        <ecNumber evidence="11">2.2.1.-</ecNumber>
    </submittedName>
</protein>
<dbReference type="InterPro" id="IPR005474">
    <property type="entry name" value="Transketolase_N"/>
</dbReference>
<comment type="cofactor">
    <cofactor evidence="1">
        <name>Mg(2+)</name>
        <dbReference type="ChEBI" id="CHEBI:18420"/>
    </cofactor>
</comment>
<sequence>MNSKELMNKAADNIRVLIAAMVEKAKSGHPGGAMGGADFVNVLYSEFLIFDPDEPKWAGRDRFFLDPGHMSPMLYSQLAMIGKYTMEDLQNFRQWGSCTPGHPEVDVERGVENTSGPLGQGHTYAVGAAIAAKFLAHRFGWMMSQTIYAYISDGGIQEEISQGAGRIAGHLGLDNLIMFYDSNDIQLSTTVKEVDSEDVAMKYKAWGWHVIEINGNDVDEIRKAIKEGKETVGKPTLIIGHTMMGKGAIKEDGTSGENMVSTHGQPLSKAGIDMKSTIESLGGIYENPFRIFPEVEQMYNDRLDHLRKLAAERKVEEEKWRSENEEVAKKMDAWFNNELPELDWDSIEQKPSQATRAASATCLGFLAKNVENMIVASADLSNSDKTDGFLKHTHAIKKDDFSGCFLQMGVSELTMACLAIGMALHGGVIPACGTFFVFSDYMKPAMRMAALMELPVKFIWTHDAFRVGEDGPTHEPVEHEAQVRLLEKLQNHSGRNSMLVLRPADVEETTVAWKMAFENLQTPSALILSRQNIPDLPSHDNDRHKDAKLAEYGAYAVSEDEKPECVLIASGSEVATLVDAARILRSEGYRLSVVSVPSEGRFREQPEEYQESIMPTGVKRFGLTAGLPVTLLSLVGDEKAIYGLNSFGFSAPYKVLDEKLGFTADNIAQKIKEVVIE</sequence>
<dbReference type="SUPFAM" id="SSF52922">
    <property type="entry name" value="TK C-terminal domain-like"/>
    <property type="match status" value="1"/>
</dbReference>
<evidence type="ECO:0000313" key="12">
    <source>
        <dbReference type="Proteomes" id="UP001596020"/>
    </source>
</evidence>
<evidence type="ECO:0000256" key="3">
    <source>
        <dbReference type="ARBA" id="ARBA00007131"/>
    </source>
</evidence>